<accession>A0ABS5RNX9</accession>
<gene>
    <name evidence="1" type="ORF">KIH27_20675</name>
</gene>
<dbReference type="EMBL" id="JAHCLR010000071">
    <property type="protein sequence ID" value="MBS9536002.1"/>
    <property type="molecule type" value="Genomic_DNA"/>
</dbReference>
<dbReference type="Proteomes" id="UP001519535">
    <property type="component" value="Unassembled WGS sequence"/>
</dbReference>
<keyword evidence="2" id="KW-1185">Reference proteome</keyword>
<reference evidence="1 2" key="1">
    <citation type="submission" date="2021-05" db="EMBL/GenBank/DDBJ databases">
        <title>Mycobacterium acidophilum sp. nov., an extremely acid-tolerant member of the genus Mycobacterium.</title>
        <authorList>
            <person name="Xia J."/>
        </authorList>
    </citation>
    <scope>NUCLEOTIDE SEQUENCE [LARGE SCALE GENOMIC DNA]</scope>
    <source>
        <strain evidence="1 2">M1</strain>
    </source>
</reference>
<organism evidence="1 2">
    <name type="scientific">Mycolicibacter acidiphilus</name>
    <dbReference type="NCBI Taxonomy" id="2835306"/>
    <lineage>
        <taxon>Bacteria</taxon>
        <taxon>Bacillati</taxon>
        <taxon>Actinomycetota</taxon>
        <taxon>Actinomycetes</taxon>
        <taxon>Mycobacteriales</taxon>
        <taxon>Mycobacteriaceae</taxon>
        <taxon>Mycolicibacter</taxon>
    </lineage>
</organism>
<protein>
    <submittedName>
        <fullName evidence="1">Uncharacterized protein</fullName>
    </submittedName>
</protein>
<evidence type="ECO:0000313" key="2">
    <source>
        <dbReference type="Proteomes" id="UP001519535"/>
    </source>
</evidence>
<evidence type="ECO:0000313" key="1">
    <source>
        <dbReference type="EMBL" id="MBS9536002.1"/>
    </source>
</evidence>
<sequence>MTGDPHRPVPPGALVLTPDIEEVLLGNAFGAEAARFAAEVEQSGYQHAGTTVGALLSWLWEAGGDAAVRWLARYATTVADALAARGIARPPFDPLWRAVRLGLNFETCSDPAEQIAAFEAAARTHLADFTEVFTAAELAGHDRARGAADPWPDTTATGRCFAKKRWRDVRVGDFVPARAGVDLDYDDGWCRVEQFDAGQILLRDATGQRSTVVVDDSSAWLPVRTREPWQWGLPR</sequence>
<dbReference type="RefSeq" id="WP_214094848.1">
    <property type="nucleotide sequence ID" value="NZ_JAHCLR010000071.1"/>
</dbReference>
<proteinExistence type="predicted"/>
<name>A0ABS5RNX9_9MYCO</name>
<comment type="caution">
    <text evidence="1">The sequence shown here is derived from an EMBL/GenBank/DDBJ whole genome shotgun (WGS) entry which is preliminary data.</text>
</comment>